<sequence length="365" mass="41928">MDHTYAIGKKTFHISGTTTSPSPMKKIVSDLMLNDAKYIVAKLNSKISSESIKEEKMSIPQEPVQQEKLHSYKETIFDKAQSSKENDSLMNTNNGALNKEDDKSYMSEEEKLLTEIQEEKRTLEELKVDIDKHFPFSLNMANIPESSKEDKDYYGEDFGKDEDYFLPPGSLPSNLQPQAYKTLKEKIRSAKNNIRKFLYQLYETIELTYQSMKDSEDQKNCHKALFELWIEWSKSQSENADDDTQLLETRTLGMSSNIALKLHSAFMDLMPKIQGLPNNLQDKLQQACFDMQDLHTTFALSTGFHDLDKNHLTQSQFKLTQAQRNIEELFCFLEDGMPSGWIIGPISPSEYPLLEGVTLPKEKES</sequence>
<dbReference type="Proteomes" id="UP000007648">
    <property type="component" value="Unassembled WGS sequence"/>
</dbReference>
<comment type="subcellular location">
    <subcellularLocation>
        <location evidence="1">Lipid droplet</location>
    </subcellularLocation>
</comment>
<reference evidence="5" key="2">
    <citation type="submission" date="2025-08" db="UniProtKB">
        <authorList>
            <consortium name="Ensembl"/>
        </authorList>
    </citation>
    <scope>IDENTIFICATION</scope>
</reference>
<keyword evidence="6" id="KW-1185">Reference proteome</keyword>
<keyword evidence="3" id="KW-0551">Lipid droplet</keyword>
<dbReference type="AlphaFoldDB" id="A0A7N4NP38"/>
<proteinExistence type="inferred from homology"/>
<evidence type="ECO:0000313" key="5">
    <source>
        <dbReference type="Ensembl" id="ENSSHAP00000025697.1"/>
    </source>
</evidence>
<dbReference type="Pfam" id="PF03036">
    <property type="entry name" value="Perilipin"/>
    <property type="match status" value="1"/>
</dbReference>
<dbReference type="PANTHER" id="PTHR14024:SF11">
    <property type="entry name" value="PERILIPIN-3"/>
    <property type="match status" value="1"/>
</dbReference>
<evidence type="ECO:0000256" key="1">
    <source>
        <dbReference type="ARBA" id="ARBA00004502"/>
    </source>
</evidence>
<reference evidence="5" key="3">
    <citation type="submission" date="2025-09" db="UniProtKB">
        <authorList>
            <consortium name="Ensembl"/>
        </authorList>
    </citation>
    <scope>IDENTIFICATION</scope>
</reference>
<dbReference type="Gene3D" id="3.30.720.170">
    <property type="entry name" value="Perilipin, alpha-beta domain"/>
    <property type="match status" value="1"/>
</dbReference>
<evidence type="ECO:0000313" key="6">
    <source>
        <dbReference type="Proteomes" id="UP000007648"/>
    </source>
</evidence>
<evidence type="ECO:0008006" key="7">
    <source>
        <dbReference type="Google" id="ProtNLM"/>
    </source>
</evidence>
<evidence type="ECO:0000256" key="4">
    <source>
        <dbReference type="SAM" id="MobiDB-lite"/>
    </source>
</evidence>
<reference evidence="5 6" key="1">
    <citation type="journal article" date="2011" name="Proc. Natl. Acad. Sci. U.S.A.">
        <title>Genetic diversity and population structure of the endangered marsupial Sarcophilus harrisii (Tasmanian devil).</title>
        <authorList>
            <person name="Miller W."/>
            <person name="Hayes V.M."/>
            <person name="Ratan A."/>
            <person name="Petersen D.C."/>
            <person name="Wittekindt N.E."/>
            <person name="Miller J."/>
            <person name="Walenz B."/>
            <person name="Knight J."/>
            <person name="Qi J."/>
            <person name="Zhao F."/>
            <person name="Wang Q."/>
            <person name="Bedoya-Reina O.C."/>
            <person name="Katiyar N."/>
            <person name="Tomsho L.P."/>
            <person name="Kasson L.M."/>
            <person name="Hardie R.A."/>
            <person name="Woodbridge P."/>
            <person name="Tindall E.A."/>
            <person name="Bertelsen M.F."/>
            <person name="Dixon D."/>
            <person name="Pyecroft S."/>
            <person name="Helgen K.M."/>
            <person name="Lesk A.M."/>
            <person name="Pringle T.H."/>
            <person name="Patterson N."/>
            <person name="Zhang Y."/>
            <person name="Kreiss A."/>
            <person name="Woods G.M."/>
            <person name="Jones M.E."/>
            <person name="Schuster S.C."/>
        </authorList>
    </citation>
    <scope>NUCLEOTIDE SEQUENCE [LARGE SCALE GENOMIC DNA]</scope>
</reference>
<accession>A0A7N4NP38</accession>
<dbReference type="GO" id="GO:0005829">
    <property type="term" value="C:cytosol"/>
    <property type="evidence" value="ECO:0007669"/>
    <property type="project" value="TreeGrafter"/>
</dbReference>
<protein>
    <recommendedName>
        <fullName evidence="7">Perilipin</fullName>
    </recommendedName>
</protein>
<evidence type="ECO:0000256" key="2">
    <source>
        <dbReference type="ARBA" id="ARBA00006311"/>
    </source>
</evidence>
<evidence type="ECO:0000256" key="3">
    <source>
        <dbReference type="ARBA" id="ARBA00022677"/>
    </source>
</evidence>
<dbReference type="PANTHER" id="PTHR14024">
    <property type="entry name" value="PERILIPIN"/>
    <property type="match status" value="1"/>
</dbReference>
<dbReference type="Ensembl" id="ENSSHAT00000042411.1">
    <property type="protein sequence ID" value="ENSSHAP00000025697.1"/>
    <property type="gene ID" value="ENSSHAG00000029355.1"/>
</dbReference>
<organism evidence="5 6">
    <name type="scientific">Sarcophilus harrisii</name>
    <name type="common">Tasmanian devil</name>
    <name type="synonym">Sarcophilus laniarius</name>
    <dbReference type="NCBI Taxonomy" id="9305"/>
    <lineage>
        <taxon>Eukaryota</taxon>
        <taxon>Metazoa</taxon>
        <taxon>Chordata</taxon>
        <taxon>Craniata</taxon>
        <taxon>Vertebrata</taxon>
        <taxon>Euteleostomi</taxon>
        <taxon>Mammalia</taxon>
        <taxon>Metatheria</taxon>
        <taxon>Dasyuromorphia</taxon>
        <taxon>Dasyuridae</taxon>
        <taxon>Sarcophilus</taxon>
    </lineage>
</organism>
<dbReference type="Gene3D" id="1.20.120.340">
    <property type="entry name" value="Flagellar protein FliS"/>
    <property type="match status" value="1"/>
</dbReference>
<feature type="region of interest" description="Disordered" evidence="4">
    <location>
        <begin position="81"/>
        <end position="100"/>
    </location>
</feature>
<dbReference type="GO" id="GO:0019915">
    <property type="term" value="P:lipid storage"/>
    <property type="evidence" value="ECO:0007669"/>
    <property type="project" value="TreeGrafter"/>
</dbReference>
<name>A0A7N4NP38_SARHA</name>
<dbReference type="GO" id="GO:0010890">
    <property type="term" value="P:positive regulation of triglyceride storage"/>
    <property type="evidence" value="ECO:0007669"/>
    <property type="project" value="TreeGrafter"/>
</dbReference>
<dbReference type="SUPFAM" id="SSF109775">
    <property type="entry name" value="Mannose-6-phosphate receptor binding protein 1 (Tip47), C-terminal domain"/>
    <property type="match status" value="1"/>
</dbReference>
<dbReference type="InterPro" id="IPR004279">
    <property type="entry name" value="Perilipin"/>
</dbReference>
<dbReference type="InParanoid" id="A0A7N4NP38"/>
<dbReference type="GO" id="GO:0005811">
    <property type="term" value="C:lipid droplet"/>
    <property type="evidence" value="ECO:0007669"/>
    <property type="project" value="UniProtKB-SubCell"/>
</dbReference>
<dbReference type="GeneTree" id="ENSGT00950000182920"/>
<comment type="similarity">
    <text evidence="2">Belongs to the perilipin family.</text>
</comment>